<name>Q11CL7_CHESB</name>
<dbReference type="HOGENOM" id="CLU_055978_2_0_5"/>
<dbReference type="STRING" id="266779.Meso_3487"/>
<feature type="compositionally biased region" description="Low complexity" evidence="1">
    <location>
        <begin position="52"/>
        <end position="62"/>
    </location>
</feature>
<dbReference type="eggNOG" id="COG2840">
    <property type="taxonomic scope" value="Bacteria"/>
</dbReference>
<dbReference type="SUPFAM" id="SSF160443">
    <property type="entry name" value="SMR domain-like"/>
    <property type="match status" value="1"/>
</dbReference>
<dbReference type="PANTHER" id="PTHR35562">
    <property type="entry name" value="DNA ENDONUCLEASE SMRA-RELATED"/>
    <property type="match status" value="1"/>
</dbReference>
<dbReference type="InterPro" id="IPR036063">
    <property type="entry name" value="Smr_dom_sf"/>
</dbReference>
<proteinExistence type="predicted"/>
<feature type="compositionally biased region" description="Basic and acidic residues" evidence="1">
    <location>
        <begin position="1"/>
        <end position="16"/>
    </location>
</feature>
<feature type="region of interest" description="Disordered" evidence="1">
    <location>
        <begin position="1"/>
        <end position="82"/>
    </location>
</feature>
<gene>
    <name evidence="3" type="ordered locus">Meso_3487</name>
</gene>
<dbReference type="InterPro" id="IPR002625">
    <property type="entry name" value="Smr_dom"/>
</dbReference>
<sequence length="180" mass="19879">MRRAKAKELSTEDRILWSHVARSARPLPGKTVPEETQSSLKADVPQPPAPPSAASSKQSLPPVASSHRHPRRLDTPTRERLARGRLDITGRVDLHGLTQAEAHGLLLAFLRQAFAADRRYVLVITGKGKSIPEGVLRGAVPRWFSTPPFAEIVSGFEEAARHHGGGGALYVRLRRRENRR</sequence>
<evidence type="ECO:0000259" key="2">
    <source>
        <dbReference type="PROSITE" id="PS50828"/>
    </source>
</evidence>
<feature type="domain" description="Smr" evidence="2">
    <location>
        <begin position="92"/>
        <end position="174"/>
    </location>
</feature>
<dbReference type="PROSITE" id="PS50828">
    <property type="entry name" value="SMR"/>
    <property type="match status" value="1"/>
</dbReference>
<dbReference type="Pfam" id="PF01713">
    <property type="entry name" value="Smr"/>
    <property type="match status" value="1"/>
</dbReference>
<reference evidence="3" key="1">
    <citation type="submission" date="2006-06" db="EMBL/GenBank/DDBJ databases">
        <title>Complete sequence of chromosome of Chelativorans sp. BNC1.</title>
        <authorList>
            <consortium name="US DOE Joint Genome Institute"/>
            <person name="Copeland A."/>
            <person name="Lucas S."/>
            <person name="Lapidus A."/>
            <person name="Barry K."/>
            <person name="Detter J.C."/>
            <person name="Glavina del Rio T."/>
            <person name="Hammon N."/>
            <person name="Israni S."/>
            <person name="Dalin E."/>
            <person name="Tice H."/>
            <person name="Pitluck S."/>
            <person name="Chertkov O."/>
            <person name="Brettin T."/>
            <person name="Bruce D."/>
            <person name="Han C."/>
            <person name="Tapia R."/>
            <person name="Gilna P."/>
            <person name="Schmutz J."/>
            <person name="Larimer F."/>
            <person name="Land M."/>
            <person name="Hauser L."/>
            <person name="Kyrpides N."/>
            <person name="Mikhailova N."/>
            <person name="Richardson P."/>
        </authorList>
    </citation>
    <scope>NUCLEOTIDE SEQUENCE</scope>
    <source>
        <strain evidence="3">BNC1</strain>
    </source>
</reference>
<dbReference type="Gene3D" id="3.30.1370.110">
    <property type="match status" value="1"/>
</dbReference>
<dbReference type="AlphaFoldDB" id="Q11CL7"/>
<evidence type="ECO:0000256" key="1">
    <source>
        <dbReference type="SAM" id="MobiDB-lite"/>
    </source>
</evidence>
<dbReference type="PANTHER" id="PTHR35562:SF2">
    <property type="entry name" value="DNA ENDONUCLEASE SMRA-RELATED"/>
    <property type="match status" value="1"/>
</dbReference>
<protein>
    <submittedName>
        <fullName evidence="3">Smr protein/MutS2</fullName>
    </submittedName>
</protein>
<evidence type="ECO:0000313" key="3">
    <source>
        <dbReference type="EMBL" id="ABG64858.1"/>
    </source>
</evidence>
<accession>Q11CL7</accession>
<dbReference type="KEGG" id="mes:Meso_3487"/>
<dbReference type="OrthoDB" id="7165597at2"/>
<feature type="compositionally biased region" description="Basic and acidic residues" evidence="1">
    <location>
        <begin position="72"/>
        <end position="82"/>
    </location>
</feature>
<organism evidence="3">
    <name type="scientific">Chelativorans sp. (strain BNC1)</name>
    <dbReference type="NCBI Taxonomy" id="266779"/>
    <lineage>
        <taxon>Bacteria</taxon>
        <taxon>Pseudomonadati</taxon>
        <taxon>Pseudomonadota</taxon>
        <taxon>Alphaproteobacteria</taxon>
        <taxon>Hyphomicrobiales</taxon>
        <taxon>Phyllobacteriaceae</taxon>
        <taxon>Chelativorans</taxon>
    </lineage>
</organism>
<dbReference type="EMBL" id="CP000390">
    <property type="protein sequence ID" value="ABG64858.1"/>
    <property type="molecule type" value="Genomic_DNA"/>
</dbReference>